<dbReference type="EMBL" id="KN826915">
    <property type="protein sequence ID" value="KIK77599.1"/>
    <property type="molecule type" value="Genomic_DNA"/>
</dbReference>
<protein>
    <submittedName>
        <fullName evidence="1">Uncharacterized protein</fullName>
    </submittedName>
</protein>
<feature type="non-terminal residue" evidence="1">
    <location>
        <position position="1"/>
    </location>
</feature>
<dbReference type="AlphaFoldDB" id="A0A0D0DAN5"/>
<proteinExistence type="predicted"/>
<reference evidence="1 2" key="1">
    <citation type="submission" date="2014-04" db="EMBL/GenBank/DDBJ databases">
        <authorList>
            <consortium name="DOE Joint Genome Institute"/>
            <person name="Kuo A."/>
            <person name="Kohler A."/>
            <person name="Jargeat P."/>
            <person name="Nagy L.G."/>
            <person name="Floudas D."/>
            <person name="Copeland A."/>
            <person name="Barry K.W."/>
            <person name="Cichocki N."/>
            <person name="Veneault-Fourrey C."/>
            <person name="LaButti K."/>
            <person name="Lindquist E.A."/>
            <person name="Lipzen A."/>
            <person name="Lundell T."/>
            <person name="Morin E."/>
            <person name="Murat C."/>
            <person name="Sun H."/>
            <person name="Tunlid A."/>
            <person name="Henrissat B."/>
            <person name="Grigoriev I.V."/>
            <person name="Hibbett D.S."/>
            <person name="Martin F."/>
            <person name="Nordberg H.P."/>
            <person name="Cantor M.N."/>
            <person name="Hua S.X."/>
        </authorList>
    </citation>
    <scope>NUCLEOTIDE SEQUENCE [LARGE SCALE GENOMIC DNA]</scope>
    <source>
        <strain evidence="1 2">Ve08.2h10</strain>
    </source>
</reference>
<dbReference type="Proteomes" id="UP000054538">
    <property type="component" value="Unassembled WGS sequence"/>
</dbReference>
<evidence type="ECO:0000313" key="1">
    <source>
        <dbReference type="EMBL" id="KIK77599.1"/>
    </source>
</evidence>
<sequence>AILSVTFLVMHPDRYASGMETLLKLASSTLDKEIKEIIPEWSIVYLVVSITVNQATSFHRDLSCQVHWLDMLATIGGDPDLHIELDNLGVRLAYSLETILSLSGKVLHHRVPASVWDQFCLVYHMRDNVQEGVRVHKC</sequence>
<feature type="non-terminal residue" evidence="1">
    <location>
        <position position="138"/>
    </location>
</feature>
<reference evidence="2" key="2">
    <citation type="submission" date="2015-01" db="EMBL/GenBank/DDBJ databases">
        <title>Evolutionary Origins and Diversification of the Mycorrhizal Mutualists.</title>
        <authorList>
            <consortium name="DOE Joint Genome Institute"/>
            <consortium name="Mycorrhizal Genomics Consortium"/>
            <person name="Kohler A."/>
            <person name="Kuo A."/>
            <person name="Nagy L.G."/>
            <person name="Floudas D."/>
            <person name="Copeland A."/>
            <person name="Barry K.W."/>
            <person name="Cichocki N."/>
            <person name="Veneault-Fourrey C."/>
            <person name="LaButti K."/>
            <person name="Lindquist E.A."/>
            <person name="Lipzen A."/>
            <person name="Lundell T."/>
            <person name="Morin E."/>
            <person name="Murat C."/>
            <person name="Riley R."/>
            <person name="Ohm R."/>
            <person name="Sun H."/>
            <person name="Tunlid A."/>
            <person name="Henrissat B."/>
            <person name="Grigoriev I.V."/>
            <person name="Hibbett D.S."/>
            <person name="Martin F."/>
        </authorList>
    </citation>
    <scope>NUCLEOTIDE SEQUENCE [LARGE SCALE GENOMIC DNA]</scope>
    <source>
        <strain evidence="2">Ve08.2h10</strain>
    </source>
</reference>
<dbReference type="HOGENOM" id="CLU_039070_2_0_1"/>
<name>A0A0D0DAN5_9AGAM</name>
<accession>A0A0D0DAN5</accession>
<dbReference type="STRING" id="930991.A0A0D0DAN5"/>
<keyword evidence="2" id="KW-1185">Reference proteome</keyword>
<dbReference type="InParanoid" id="A0A0D0DAN5"/>
<evidence type="ECO:0000313" key="2">
    <source>
        <dbReference type="Proteomes" id="UP000054538"/>
    </source>
</evidence>
<organism evidence="1 2">
    <name type="scientific">Paxillus rubicundulus Ve08.2h10</name>
    <dbReference type="NCBI Taxonomy" id="930991"/>
    <lineage>
        <taxon>Eukaryota</taxon>
        <taxon>Fungi</taxon>
        <taxon>Dikarya</taxon>
        <taxon>Basidiomycota</taxon>
        <taxon>Agaricomycotina</taxon>
        <taxon>Agaricomycetes</taxon>
        <taxon>Agaricomycetidae</taxon>
        <taxon>Boletales</taxon>
        <taxon>Paxilineae</taxon>
        <taxon>Paxillaceae</taxon>
        <taxon>Paxillus</taxon>
    </lineage>
</organism>
<dbReference type="OrthoDB" id="3200752at2759"/>
<gene>
    <name evidence="1" type="ORF">PAXRUDRAFT_41583</name>
</gene>